<proteinExistence type="predicted"/>
<dbReference type="RefSeq" id="WP_060531238.1">
    <property type="nucleotide sequence ID" value="NZ_CP013023.1"/>
</dbReference>
<sequence>MQNVVAVSAQPHIPSVSSTCVGSLEIYLYDHQRLSLPDSCGMLHCGLLRISLADGSGWAEYEFSDGLRRLDLVRWASVFQRLKGLTVQQALEYVHVHRQNWGHTRAQLAIEALHNYMIRQSESADSLLYRQPLTERQFLSDYAQAYYSF</sequence>
<evidence type="ECO:0000313" key="1">
    <source>
        <dbReference type="EMBL" id="ANF94855.1"/>
    </source>
</evidence>
<protein>
    <submittedName>
        <fullName evidence="1">Uncharacterized protein</fullName>
    </submittedName>
</protein>
<dbReference type="OrthoDB" id="2604994at2"/>
<dbReference type="AlphaFoldDB" id="A0A172ZB33"/>
<keyword evidence="2" id="KW-1185">Reference proteome</keyword>
<reference evidence="2" key="1">
    <citation type="submission" date="2015-10" db="EMBL/GenBank/DDBJ databases">
        <title>Genome of Paenibacillus bovis sp. nov.</title>
        <authorList>
            <person name="Wu Z."/>
            <person name="Gao C."/>
            <person name="Liu Z."/>
            <person name="Zheng H."/>
        </authorList>
    </citation>
    <scope>NUCLEOTIDE SEQUENCE [LARGE SCALE GENOMIC DNA]</scope>
    <source>
        <strain evidence="2">BD3526</strain>
    </source>
</reference>
<reference evidence="1 2" key="2">
    <citation type="journal article" date="2016" name="Int. J. Syst. Evol. Microbiol.">
        <title>Paenibacillus bovis sp. nov., isolated from raw yak (Bos grunniens) milk.</title>
        <authorList>
            <person name="Gao C."/>
            <person name="Han J."/>
            <person name="Liu Z."/>
            <person name="Xu X."/>
            <person name="Hang F."/>
            <person name="Wu Z."/>
        </authorList>
    </citation>
    <scope>NUCLEOTIDE SEQUENCE [LARGE SCALE GENOMIC DNA]</scope>
    <source>
        <strain evidence="1 2">BD3526</strain>
    </source>
</reference>
<name>A0A172ZB33_9BACL</name>
<gene>
    <name evidence="1" type="ORF">AR543_01615</name>
</gene>
<dbReference type="Proteomes" id="UP000078148">
    <property type="component" value="Chromosome"/>
</dbReference>
<evidence type="ECO:0000313" key="2">
    <source>
        <dbReference type="Proteomes" id="UP000078148"/>
    </source>
</evidence>
<accession>A0A172ZB33</accession>
<organism evidence="1 2">
    <name type="scientific">Paenibacillus bovis</name>
    <dbReference type="NCBI Taxonomy" id="1616788"/>
    <lineage>
        <taxon>Bacteria</taxon>
        <taxon>Bacillati</taxon>
        <taxon>Bacillota</taxon>
        <taxon>Bacilli</taxon>
        <taxon>Bacillales</taxon>
        <taxon>Paenibacillaceae</taxon>
        <taxon>Paenibacillus</taxon>
    </lineage>
</organism>
<dbReference type="KEGG" id="pbv:AR543_01615"/>
<dbReference type="EMBL" id="CP013023">
    <property type="protein sequence ID" value="ANF94855.1"/>
    <property type="molecule type" value="Genomic_DNA"/>
</dbReference>